<evidence type="ECO:0000256" key="5">
    <source>
        <dbReference type="ARBA" id="ARBA00023136"/>
    </source>
</evidence>
<dbReference type="GO" id="GO:0006882">
    <property type="term" value="P:intracellular zinc ion homeostasis"/>
    <property type="evidence" value="ECO:0007669"/>
    <property type="project" value="TreeGrafter"/>
</dbReference>
<dbReference type="EMBL" id="JACCKD010000003">
    <property type="protein sequence ID" value="MBA0125751.1"/>
    <property type="molecule type" value="Genomic_DNA"/>
</dbReference>
<keyword evidence="5 6" id="KW-0472">Membrane</keyword>
<dbReference type="GO" id="GO:0015341">
    <property type="term" value="F:zinc efflux antiporter activity"/>
    <property type="evidence" value="ECO:0007669"/>
    <property type="project" value="TreeGrafter"/>
</dbReference>
<organism evidence="8 9">
    <name type="scientific">Haloechinothrix aidingensis</name>
    <dbReference type="NCBI Taxonomy" id="2752311"/>
    <lineage>
        <taxon>Bacteria</taxon>
        <taxon>Bacillati</taxon>
        <taxon>Actinomycetota</taxon>
        <taxon>Actinomycetes</taxon>
        <taxon>Pseudonocardiales</taxon>
        <taxon>Pseudonocardiaceae</taxon>
        <taxon>Haloechinothrix</taxon>
    </lineage>
</organism>
<evidence type="ECO:0000313" key="8">
    <source>
        <dbReference type="EMBL" id="MBA0125751.1"/>
    </source>
</evidence>
<feature type="transmembrane region" description="Helical" evidence="6">
    <location>
        <begin position="154"/>
        <end position="173"/>
    </location>
</feature>
<proteinExistence type="predicted"/>
<dbReference type="InterPro" id="IPR027469">
    <property type="entry name" value="Cation_efflux_TMD_sf"/>
</dbReference>
<gene>
    <name evidence="8" type="ORF">H0B56_09385</name>
</gene>
<evidence type="ECO:0000259" key="7">
    <source>
        <dbReference type="Pfam" id="PF01545"/>
    </source>
</evidence>
<evidence type="ECO:0000256" key="3">
    <source>
        <dbReference type="ARBA" id="ARBA00022692"/>
    </source>
</evidence>
<sequence>MSRAGNSAGRLILLSVWAALFWAVLAIGWGLAVRSQMIVFDGLYSLISVLLSLLSLLSFRIIRKGQSKRFPFGRDALEPLTIIVKAIAIGTLCVYALSVAVMELLTGGREVNTGWAVAYAAAATVGCGVVAAYLGREQRAVRSDLVRAETTQWLMDTVLSAGVLAGFIAAAVLERTGYERFAAYVDPTMVALVCLLFLAMPLRLLMHGFREVLFMAPPRELEERLRRCVWQVQQRHGFDDTYLRSTKVGGQLVVEVDYIVGEHTPDRSVEVLDAIRREITDGLSDLDYELWLTVSFTADRAWAE</sequence>
<feature type="transmembrane region" description="Helical" evidence="6">
    <location>
        <begin position="12"/>
        <end position="31"/>
    </location>
</feature>
<reference evidence="8 9" key="1">
    <citation type="submission" date="2020-07" db="EMBL/GenBank/DDBJ databases">
        <title>Genome of Haloechinothrix sp.</title>
        <authorList>
            <person name="Tang S.-K."/>
            <person name="Yang L."/>
            <person name="Zhu W.-Y."/>
        </authorList>
    </citation>
    <scope>NUCLEOTIDE SEQUENCE [LARGE SCALE GENOMIC DNA]</scope>
    <source>
        <strain evidence="8 9">YIM 98757</strain>
    </source>
</reference>
<dbReference type="SUPFAM" id="SSF161111">
    <property type="entry name" value="Cation efflux protein transmembrane domain-like"/>
    <property type="match status" value="1"/>
</dbReference>
<accession>A0A838AA01</accession>
<keyword evidence="9" id="KW-1185">Reference proteome</keyword>
<keyword evidence="2" id="KW-0813">Transport</keyword>
<evidence type="ECO:0000256" key="6">
    <source>
        <dbReference type="SAM" id="Phobius"/>
    </source>
</evidence>
<feature type="transmembrane region" description="Helical" evidence="6">
    <location>
        <begin position="43"/>
        <end position="62"/>
    </location>
</feature>
<feature type="transmembrane region" description="Helical" evidence="6">
    <location>
        <begin position="82"/>
        <end position="102"/>
    </location>
</feature>
<feature type="domain" description="Cation efflux protein transmembrane" evidence="7">
    <location>
        <begin position="12"/>
        <end position="211"/>
    </location>
</feature>
<feature type="transmembrane region" description="Helical" evidence="6">
    <location>
        <begin position="114"/>
        <end position="134"/>
    </location>
</feature>
<dbReference type="PANTHER" id="PTHR43840">
    <property type="entry name" value="MITOCHONDRIAL METAL TRANSPORTER 1-RELATED"/>
    <property type="match status" value="1"/>
</dbReference>
<dbReference type="RefSeq" id="WP_180892598.1">
    <property type="nucleotide sequence ID" value="NZ_JACCKD010000003.1"/>
</dbReference>
<dbReference type="InterPro" id="IPR058533">
    <property type="entry name" value="Cation_efflux_TM"/>
</dbReference>
<dbReference type="GO" id="GO:0015086">
    <property type="term" value="F:cadmium ion transmembrane transporter activity"/>
    <property type="evidence" value="ECO:0007669"/>
    <property type="project" value="TreeGrafter"/>
</dbReference>
<evidence type="ECO:0000256" key="4">
    <source>
        <dbReference type="ARBA" id="ARBA00022989"/>
    </source>
</evidence>
<dbReference type="Proteomes" id="UP000582974">
    <property type="component" value="Unassembled WGS sequence"/>
</dbReference>
<dbReference type="AlphaFoldDB" id="A0A838AA01"/>
<dbReference type="GO" id="GO:0005886">
    <property type="term" value="C:plasma membrane"/>
    <property type="evidence" value="ECO:0007669"/>
    <property type="project" value="TreeGrafter"/>
</dbReference>
<feature type="transmembrane region" description="Helical" evidence="6">
    <location>
        <begin position="185"/>
        <end position="205"/>
    </location>
</feature>
<protein>
    <submittedName>
        <fullName evidence="8">Cation transporter</fullName>
    </submittedName>
</protein>
<comment type="subcellular location">
    <subcellularLocation>
        <location evidence="1">Membrane</location>
        <topology evidence="1">Multi-pass membrane protein</topology>
    </subcellularLocation>
</comment>
<keyword evidence="3 6" id="KW-0812">Transmembrane</keyword>
<dbReference type="InterPro" id="IPR050291">
    <property type="entry name" value="CDF_Transporter"/>
</dbReference>
<evidence type="ECO:0000313" key="9">
    <source>
        <dbReference type="Proteomes" id="UP000582974"/>
    </source>
</evidence>
<evidence type="ECO:0000256" key="2">
    <source>
        <dbReference type="ARBA" id="ARBA00022448"/>
    </source>
</evidence>
<dbReference type="Pfam" id="PF01545">
    <property type="entry name" value="Cation_efflux"/>
    <property type="match status" value="1"/>
</dbReference>
<evidence type="ECO:0000256" key="1">
    <source>
        <dbReference type="ARBA" id="ARBA00004141"/>
    </source>
</evidence>
<keyword evidence="4 6" id="KW-1133">Transmembrane helix</keyword>
<comment type="caution">
    <text evidence="8">The sequence shown here is derived from an EMBL/GenBank/DDBJ whole genome shotgun (WGS) entry which is preliminary data.</text>
</comment>
<name>A0A838AA01_9PSEU</name>
<dbReference type="Gene3D" id="1.20.1510.10">
    <property type="entry name" value="Cation efflux protein transmembrane domain"/>
    <property type="match status" value="1"/>
</dbReference>
<dbReference type="PANTHER" id="PTHR43840:SF15">
    <property type="entry name" value="MITOCHONDRIAL METAL TRANSPORTER 1-RELATED"/>
    <property type="match status" value="1"/>
</dbReference>
<dbReference type="GO" id="GO:0015093">
    <property type="term" value="F:ferrous iron transmembrane transporter activity"/>
    <property type="evidence" value="ECO:0007669"/>
    <property type="project" value="TreeGrafter"/>
</dbReference>